<accession>G5IF65</accession>
<keyword evidence="1" id="KW-0238">DNA-binding</keyword>
<dbReference type="PROSITE" id="PS50943">
    <property type="entry name" value="HTH_CROC1"/>
    <property type="match status" value="1"/>
</dbReference>
<dbReference type="GO" id="GO:0005506">
    <property type="term" value="F:iron ion binding"/>
    <property type="evidence" value="ECO:0007669"/>
    <property type="project" value="InterPro"/>
</dbReference>
<dbReference type="RefSeq" id="WP_006780122.1">
    <property type="nucleotide sequence ID" value="NZ_CP040506.1"/>
</dbReference>
<dbReference type="PANTHER" id="PTHR46558:SF11">
    <property type="entry name" value="HTH-TYPE TRANSCRIPTIONAL REGULATOR XRE"/>
    <property type="match status" value="1"/>
</dbReference>
<dbReference type="HOGENOM" id="CLU_118960_0_0_9"/>
<dbReference type="Gene3D" id="2.60.40.730">
    <property type="entry name" value="SOR catalytic domain"/>
    <property type="match status" value="1"/>
</dbReference>
<feature type="domain" description="HTH cro/C1-type" evidence="2">
    <location>
        <begin position="10"/>
        <end position="64"/>
    </location>
</feature>
<reference evidence="3 4" key="1">
    <citation type="submission" date="2011-08" db="EMBL/GenBank/DDBJ databases">
        <title>The Genome Sequence of Clostridium hathewayi WAL-18680.</title>
        <authorList>
            <consortium name="The Broad Institute Genome Sequencing Platform"/>
            <person name="Earl A."/>
            <person name="Ward D."/>
            <person name="Feldgarden M."/>
            <person name="Gevers D."/>
            <person name="Finegold S.M."/>
            <person name="Summanen P.H."/>
            <person name="Molitoris D.R."/>
            <person name="Song M."/>
            <person name="Daigneault M."/>
            <person name="Allen-Vercoe E."/>
            <person name="Young S.K."/>
            <person name="Zeng Q."/>
            <person name="Gargeya S."/>
            <person name="Fitzgerald M."/>
            <person name="Haas B."/>
            <person name="Abouelleil A."/>
            <person name="Alvarado L."/>
            <person name="Arachchi H.M."/>
            <person name="Berlin A."/>
            <person name="Brown A."/>
            <person name="Chapman S.B."/>
            <person name="Chen Z."/>
            <person name="Dunbar C."/>
            <person name="Freedman E."/>
            <person name="Gearin G."/>
            <person name="Gellesch M."/>
            <person name="Goldberg J."/>
            <person name="Griggs A."/>
            <person name="Gujja S."/>
            <person name="Heiman D."/>
            <person name="Howarth C."/>
            <person name="Larson L."/>
            <person name="Lui A."/>
            <person name="MacDonald P.J.P."/>
            <person name="Montmayeur A."/>
            <person name="Murphy C."/>
            <person name="Neiman D."/>
            <person name="Pearson M."/>
            <person name="Priest M."/>
            <person name="Roberts A."/>
            <person name="Saif S."/>
            <person name="Shea T."/>
            <person name="Shenoy N."/>
            <person name="Sisk P."/>
            <person name="Stolte C."/>
            <person name="Sykes S."/>
            <person name="Wortman J."/>
            <person name="Nusbaum C."/>
            <person name="Birren B."/>
        </authorList>
    </citation>
    <scope>NUCLEOTIDE SEQUENCE [LARGE SCALE GENOMIC DNA]</scope>
    <source>
        <strain evidence="3 4">WAL-18680</strain>
    </source>
</reference>
<evidence type="ECO:0000313" key="3">
    <source>
        <dbReference type="EMBL" id="EHI59811.1"/>
    </source>
</evidence>
<dbReference type="InterPro" id="IPR010982">
    <property type="entry name" value="Lambda_DNA-bd_dom_sf"/>
</dbReference>
<dbReference type="SUPFAM" id="SSF47413">
    <property type="entry name" value="lambda repressor-like DNA-binding domains"/>
    <property type="match status" value="1"/>
</dbReference>
<dbReference type="GO" id="GO:0003677">
    <property type="term" value="F:DNA binding"/>
    <property type="evidence" value="ECO:0007669"/>
    <property type="project" value="UniProtKB-KW"/>
</dbReference>
<evidence type="ECO:0000256" key="1">
    <source>
        <dbReference type="ARBA" id="ARBA00023125"/>
    </source>
</evidence>
<dbReference type="EMBL" id="ADLN01000044">
    <property type="protein sequence ID" value="EHI59811.1"/>
    <property type="molecule type" value="Genomic_DNA"/>
</dbReference>
<proteinExistence type="predicted"/>
<dbReference type="PATRIC" id="fig|742737.3.peg.2166"/>
<organism evidence="3 4">
    <name type="scientific">Hungatella hathewayi WAL-18680</name>
    <dbReference type="NCBI Taxonomy" id="742737"/>
    <lineage>
        <taxon>Bacteria</taxon>
        <taxon>Bacillati</taxon>
        <taxon>Bacillota</taxon>
        <taxon>Clostridia</taxon>
        <taxon>Lachnospirales</taxon>
        <taxon>Lachnospiraceae</taxon>
        <taxon>Hungatella</taxon>
    </lineage>
</organism>
<dbReference type="Pfam" id="PF01381">
    <property type="entry name" value="HTH_3"/>
    <property type="match status" value="1"/>
</dbReference>
<evidence type="ECO:0000313" key="4">
    <source>
        <dbReference type="Proteomes" id="UP000005384"/>
    </source>
</evidence>
<dbReference type="AlphaFoldDB" id="G5IF65"/>
<gene>
    <name evidence="3" type="ORF">HMPREF9473_02142</name>
</gene>
<evidence type="ECO:0000259" key="2">
    <source>
        <dbReference type="PROSITE" id="PS50943"/>
    </source>
</evidence>
<dbReference type="Proteomes" id="UP000005384">
    <property type="component" value="Unassembled WGS sequence"/>
</dbReference>
<sequence>MDCAKVGQLILQLRREKGLTQREVAEQLNISDKTVSKWECGVGCPDVSLWEELSVLLGADIRKLLQGELNPNQPDVGKLDRIQFYVCPTCGNILTSTGAATVSCCGRQLNPLEADKDTEGHEITVQIVDNEYYITFDHEMSKEHYILFAAYVCDDRVLLNRFYPEQEPAFRLPMMRRAGNLYFYCTEHGLRACRFKYKI</sequence>
<name>G5IF65_9FIRM</name>
<dbReference type="Gene3D" id="1.10.260.40">
    <property type="entry name" value="lambda repressor-like DNA-binding domains"/>
    <property type="match status" value="1"/>
</dbReference>
<dbReference type="InterPro" id="IPR001387">
    <property type="entry name" value="Cro/C1-type_HTH"/>
</dbReference>
<dbReference type="SUPFAM" id="SSF49367">
    <property type="entry name" value="Superoxide reductase-like"/>
    <property type="match status" value="1"/>
</dbReference>
<dbReference type="OrthoDB" id="9813152at2"/>
<keyword evidence="4" id="KW-1185">Reference proteome</keyword>
<dbReference type="CDD" id="cd00093">
    <property type="entry name" value="HTH_XRE"/>
    <property type="match status" value="1"/>
</dbReference>
<comment type="caution">
    <text evidence="3">The sequence shown here is derived from an EMBL/GenBank/DDBJ whole genome shotgun (WGS) entry which is preliminary data.</text>
</comment>
<protein>
    <recommendedName>
        <fullName evidence="2">HTH cro/C1-type domain-containing protein</fullName>
    </recommendedName>
</protein>
<dbReference type="PANTHER" id="PTHR46558">
    <property type="entry name" value="TRACRIPTIONAL REGULATORY PROTEIN-RELATED-RELATED"/>
    <property type="match status" value="1"/>
</dbReference>
<dbReference type="SMART" id="SM00530">
    <property type="entry name" value="HTH_XRE"/>
    <property type="match status" value="1"/>
</dbReference>
<dbReference type="InterPro" id="IPR036073">
    <property type="entry name" value="Desulfoferrodoxin_Fe-bd_dom_sf"/>
</dbReference>
<dbReference type="GO" id="GO:0016491">
    <property type="term" value="F:oxidoreductase activity"/>
    <property type="evidence" value="ECO:0007669"/>
    <property type="project" value="InterPro"/>
</dbReference>